<dbReference type="EMBL" id="JAVXZY010000001">
    <property type="protein sequence ID" value="MDT8998096.1"/>
    <property type="molecule type" value="Genomic_DNA"/>
</dbReference>
<organism evidence="2 3">
    <name type="scientific">Roseateles aquae</name>
    <dbReference type="NCBI Taxonomy" id="3077235"/>
    <lineage>
        <taxon>Bacteria</taxon>
        <taxon>Pseudomonadati</taxon>
        <taxon>Pseudomonadota</taxon>
        <taxon>Betaproteobacteria</taxon>
        <taxon>Burkholderiales</taxon>
        <taxon>Sphaerotilaceae</taxon>
        <taxon>Roseateles</taxon>
    </lineage>
</organism>
<proteinExistence type="predicted"/>
<accession>A0ABU3P8M1</accession>
<gene>
    <name evidence="2" type="ORF">RQP53_02280</name>
</gene>
<name>A0ABU3P8M1_9BURK</name>
<dbReference type="SUPFAM" id="SSF54909">
    <property type="entry name" value="Dimeric alpha+beta barrel"/>
    <property type="match status" value="1"/>
</dbReference>
<dbReference type="InterPro" id="IPR011008">
    <property type="entry name" value="Dimeric_a/b-barrel"/>
</dbReference>
<dbReference type="Gene3D" id="3.30.70.100">
    <property type="match status" value="1"/>
</dbReference>
<reference evidence="2" key="1">
    <citation type="submission" date="2023-09" db="EMBL/GenBank/DDBJ databases">
        <title>Paucibacter sp. APW11 Genome sequencing and assembly.</title>
        <authorList>
            <person name="Kim I."/>
        </authorList>
    </citation>
    <scope>NUCLEOTIDE SEQUENCE</scope>
    <source>
        <strain evidence="2">APW11</strain>
    </source>
</reference>
<dbReference type="Proteomes" id="UP001246372">
    <property type="component" value="Unassembled WGS sequence"/>
</dbReference>
<evidence type="ECO:0000313" key="2">
    <source>
        <dbReference type="EMBL" id="MDT8998096.1"/>
    </source>
</evidence>
<feature type="domain" description="NIPSNAP" evidence="1">
    <location>
        <begin position="7"/>
        <end position="88"/>
    </location>
</feature>
<comment type="caution">
    <text evidence="2">The sequence shown here is derived from an EMBL/GenBank/DDBJ whole genome shotgun (WGS) entry which is preliminary data.</text>
</comment>
<evidence type="ECO:0000313" key="3">
    <source>
        <dbReference type="Proteomes" id="UP001246372"/>
    </source>
</evidence>
<protein>
    <submittedName>
        <fullName evidence="2">NIPSNAP family protein</fullName>
    </submittedName>
</protein>
<evidence type="ECO:0000259" key="1">
    <source>
        <dbReference type="Pfam" id="PF07978"/>
    </source>
</evidence>
<keyword evidence="3" id="KW-1185">Reference proteome</keyword>
<dbReference type="Pfam" id="PF07978">
    <property type="entry name" value="NIPSNAP"/>
    <property type="match status" value="1"/>
</dbReference>
<dbReference type="RefSeq" id="WP_315648385.1">
    <property type="nucleotide sequence ID" value="NZ_JAVXZY010000001.1"/>
</dbReference>
<sequence>MGAALIELRQYRCRPGQRDAMMAMFEHHFRPAYAQAGARILGSFAAQEQPDLWVWLRAFDTPAARPAVLERFYGGAVWRQHGQACNALLADTREARLLRLHGGCLDQALDASASRYVLRLWRPRAARRAAVLQALEDSARDPGYALLLDCPVALALAGQRRVRRGPCVLSLQRWTEAIPPAIPATEERLTALCHLPPLCLTLQALSARQATLTPNPDSTEGAHRG</sequence>
<dbReference type="InterPro" id="IPR012577">
    <property type="entry name" value="NIPSNAP"/>
</dbReference>